<dbReference type="PANTHER" id="PTHR33132:SF92">
    <property type="entry name" value="SERINE-RICH PROTEIN"/>
    <property type="match status" value="1"/>
</dbReference>
<feature type="compositionally biased region" description="Polar residues" evidence="1">
    <location>
        <begin position="64"/>
        <end position="75"/>
    </location>
</feature>
<dbReference type="EMBL" id="BT143819">
    <property type="protein sequence ID" value="AFK43613.1"/>
    <property type="molecule type" value="mRNA"/>
</dbReference>
<proteinExistence type="evidence at transcript level"/>
<protein>
    <submittedName>
        <fullName evidence="2">Uncharacterized protein</fullName>
    </submittedName>
</protein>
<evidence type="ECO:0000313" key="2">
    <source>
        <dbReference type="EMBL" id="AFK43613.1"/>
    </source>
</evidence>
<sequence length="90" mass="9961">MTTKDMKVEISSGNYVNTTGLMEIHSAQGELMRQPSMTKTNCLCSPTTHAGSFRCRLHRTPSFQRTKSMESSTRQDAVGIPNVCQKSHIG</sequence>
<dbReference type="OMA" id="VCQKSHI"/>
<accession>I3STM1</accession>
<dbReference type="AlphaFoldDB" id="I3STM1"/>
<dbReference type="PANTHER" id="PTHR33132">
    <property type="entry name" value="OSJNBB0118P14.9 PROTEIN"/>
    <property type="match status" value="1"/>
</dbReference>
<reference evidence="2" key="1">
    <citation type="submission" date="2012-05" db="EMBL/GenBank/DDBJ databases">
        <authorList>
            <person name="Krishnakumar V."/>
            <person name="Cheung F."/>
            <person name="Xiao Y."/>
            <person name="Chan A."/>
            <person name="Moskal W.A."/>
            <person name="Town C.D."/>
        </authorList>
    </citation>
    <scope>NUCLEOTIDE SEQUENCE</scope>
</reference>
<name>I3STM1_LOTJA</name>
<feature type="region of interest" description="Disordered" evidence="1">
    <location>
        <begin position="64"/>
        <end position="90"/>
    </location>
</feature>
<organism evidence="2">
    <name type="scientific">Lotus japonicus</name>
    <name type="common">Lotus corniculatus var. japonicus</name>
    <dbReference type="NCBI Taxonomy" id="34305"/>
    <lineage>
        <taxon>Eukaryota</taxon>
        <taxon>Viridiplantae</taxon>
        <taxon>Streptophyta</taxon>
        <taxon>Embryophyta</taxon>
        <taxon>Tracheophyta</taxon>
        <taxon>Spermatophyta</taxon>
        <taxon>Magnoliopsida</taxon>
        <taxon>eudicotyledons</taxon>
        <taxon>Gunneridae</taxon>
        <taxon>Pentapetalae</taxon>
        <taxon>rosids</taxon>
        <taxon>fabids</taxon>
        <taxon>Fabales</taxon>
        <taxon>Fabaceae</taxon>
        <taxon>Papilionoideae</taxon>
        <taxon>50 kb inversion clade</taxon>
        <taxon>NPAAA clade</taxon>
        <taxon>Hologalegina</taxon>
        <taxon>robinioid clade</taxon>
        <taxon>Loteae</taxon>
        <taxon>Lotus</taxon>
    </lineage>
</organism>
<evidence type="ECO:0000256" key="1">
    <source>
        <dbReference type="SAM" id="MobiDB-lite"/>
    </source>
</evidence>